<organism evidence="1 2">
    <name type="scientific">Periplaneta americana</name>
    <name type="common">American cockroach</name>
    <name type="synonym">Blatta americana</name>
    <dbReference type="NCBI Taxonomy" id="6978"/>
    <lineage>
        <taxon>Eukaryota</taxon>
        <taxon>Metazoa</taxon>
        <taxon>Ecdysozoa</taxon>
        <taxon>Arthropoda</taxon>
        <taxon>Hexapoda</taxon>
        <taxon>Insecta</taxon>
        <taxon>Pterygota</taxon>
        <taxon>Neoptera</taxon>
        <taxon>Polyneoptera</taxon>
        <taxon>Dictyoptera</taxon>
        <taxon>Blattodea</taxon>
        <taxon>Blattoidea</taxon>
        <taxon>Blattidae</taxon>
        <taxon>Blattinae</taxon>
        <taxon>Periplaneta</taxon>
    </lineage>
</organism>
<dbReference type="EMBL" id="JAJSOF020000003">
    <property type="protein sequence ID" value="KAJ4450167.1"/>
    <property type="molecule type" value="Genomic_DNA"/>
</dbReference>
<comment type="caution">
    <text evidence="1">The sequence shown here is derived from an EMBL/GenBank/DDBJ whole genome shotgun (WGS) entry which is preliminary data.</text>
</comment>
<reference evidence="1 2" key="1">
    <citation type="journal article" date="2022" name="Allergy">
        <title>Genome assembly and annotation of Periplaneta americana reveal a comprehensive cockroach allergen profile.</title>
        <authorList>
            <person name="Wang L."/>
            <person name="Xiong Q."/>
            <person name="Saelim N."/>
            <person name="Wang L."/>
            <person name="Nong W."/>
            <person name="Wan A.T."/>
            <person name="Shi M."/>
            <person name="Liu X."/>
            <person name="Cao Q."/>
            <person name="Hui J.H.L."/>
            <person name="Sookrung N."/>
            <person name="Leung T.F."/>
            <person name="Tungtrongchitr A."/>
            <person name="Tsui S.K.W."/>
        </authorList>
    </citation>
    <scope>NUCLEOTIDE SEQUENCE [LARGE SCALE GENOMIC DNA]</scope>
    <source>
        <strain evidence="1">PWHHKU_190912</strain>
    </source>
</reference>
<evidence type="ECO:0000313" key="1">
    <source>
        <dbReference type="EMBL" id="KAJ4450167.1"/>
    </source>
</evidence>
<accession>A0ABQ8TWV7</accession>
<evidence type="ECO:0000313" key="2">
    <source>
        <dbReference type="Proteomes" id="UP001148838"/>
    </source>
</evidence>
<dbReference type="Proteomes" id="UP001148838">
    <property type="component" value="Unassembled WGS sequence"/>
</dbReference>
<gene>
    <name evidence="1" type="ORF">ANN_01574</name>
</gene>
<name>A0ABQ8TWV7_PERAM</name>
<protein>
    <submittedName>
        <fullName evidence="1">Uncharacterized protein</fullName>
    </submittedName>
</protein>
<keyword evidence="2" id="KW-1185">Reference proteome</keyword>
<proteinExistence type="predicted"/>
<sequence length="352" mass="39962">MCKVAQILEGVPVDEIDGVCVCDIPLFKYARLTSYDVERSFSQRKSLLRDNRHAFVMENFEMTFVVHCNSRPTTSIQVWLARARCEEALITVLSNILIVRVSCQGIADYKCIRNNVIYLTIAEIGRSDHPIAQATATATRTLGRRQVAFGPTINAQEIYRLQLPLVHWEGGVVGSICLYRPTINAQEIYRLQLPLVHWEGGVVGSICLYRPTINAQEIYRLQLPLVHWEGGVVGSICLYRPTINAQEIYRLQLPLVHWEGGVVGSICLYRPTINAQEIYRLQLPLVHWEGGVVGSICLYRPTINAQEIYRLQLPLVHWEGGVVGSICLYRPTINAQVTYRLQLPLVHWEGVW</sequence>